<comment type="caution">
    <text evidence="2">The sequence shown here is derived from an EMBL/GenBank/DDBJ whole genome shotgun (WGS) entry which is preliminary data.</text>
</comment>
<evidence type="ECO:0000313" key="2">
    <source>
        <dbReference type="EMBL" id="KAK9111415.1"/>
    </source>
</evidence>
<feature type="region of interest" description="Disordered" evidence="1">
    <location>
        <begin position="1"/>
        <end position="100"/>
    </location>
</feature>
<evidence type="ECO:0000313" key="3">
    <source>
        <dbReference type="Proteomes" id="UP001419268"/>
    </source>
</evidence>
<organism evidence="2 3">
    <name type="scientific">Stephania cephalantha</name>
    <dbReference type="NCBI Taxonomy" id="152367"/>
    <lineage>
        <taxon>Eukaryota</taxon>
        <taxon>Viridiplantae</taxon>
        <taxon>Streptophyta</taxon>
        <taxon>Embryophyta</taxon>
        <taxon>Tracheophyta</taxon>
        <taxon>Spermatophyta</taxon>
        <taxon>Magnoliopsida</taxon>
        <taxon>Ranunculales</taxon>
        <taxon>Menispermaceae</taxon>
        <taxon>Menispermoideae</taxon>
        <taxon>Cissampelideae</taxon>
        <taxon>Stephania</taxon>
    </lineage>
</organism>
<sequence length="296" mass="32210">MARGGFKQWRRRSRCTRASRAAMRQRRSRERGRVARSKVADGAREVGGGGDRTSGSVAVRRELMAATWTPARAGRGARRGSNDAGNGDRSSAAARTAREAGRISDGDIAAISGERSAAECSGVTALAAPRNATTQLDSGDDARTRAGARYWRSIGCDFDEIATTDVGDLGGARLVAEEPELVAEEPDLRVRWGYGLGLGRESGVGCANRDASDILRFAFLDEISEEPTRRGGARLVAEEPDLRVRWGYGTWAEDVYVFRVIGEAYTSIYIEDHSEGMEKIGDFLERFDDSPHSFVR</sequence>
<dbReference type="AlphaFoldDB" id="A0AAP0NMR6"/>
<feature type="compositionally biased region" description="Low complexity" evidence="1">
    <location>
        <begin position="82"/>
        <end position="95"/>
    </location>
</feature>
<protein>
    <submittedName>
        <fullName evidence="2">Uncharacterized protein</fullName>
    </submittedName>
</protein>
<feature type="compositionally biased region" description="Basic residues" evidence="1">
    <location>
        <begin position="8"/>
        <end position="36"/>
    </location>
</feature>
<proteinExistence type="predicted"/>
<accession>A0AAP0NMR6</accession>
<evidence type="ECO:0000256" key="1">
    <source>
        <dbReference type="SAM" id="MobiDB-lite"/>
    </source>
</evidence>
<gene>
    <name evidence="2" type="ORF">Scep_018934</name>
</gene>
<dbReference type="EMBL" id="JBBNAG010000008">
    <property type="protein sequence ID" value="KAK9111415.1"/>
    <property type="molecule type" value="Genomic_DNA"/>
</dbReference>
<name>A0AAP0NMR6_9MAGN</name>
<keyword evidence="3" id="KW-1185">Reference proteome</keyword>
<reference evidence="2 3" key="1">
    <citation type="submission" date="2024-01" db="EMBL/GenBank/DDBJ databases">
        <title>Genome assemblies of Stephania.</title>
        <authorList>
            <person name="Yang L."/>
        </authorList>
    </citation>
    <scope>NUCLEOTIDE SEQUENCE [LARGE SCALE GENOMIC DNA]</scope>
    <source>
        <strain evidence="2">JXDWG</strain>
        <tissue evidence="2">Leaf</tissue>
    </source>
</reference>
<dbReference type="Proteomes" id="UP001419268">
    <property type="component" value="Unassembled WGS sequence"/>
</dbReference>